<dbReference type="NCBIfam" id="NF001490">
    <property type="entry name" value="PRK00346.1-4"/>
    <property type="match status" value="1"/>
</dbReference>
<feature type="domain" description="Survival protein SurE-like phosphatase/nucleotidase" evidence="10">
    <location>
        <begin position="3"/>
        <end position="190"/>
    </location>
</feature>
<evidence type="ECO:0000259" key="10">
    <source>
        <dbReference type="Pfam" id="PF01975"/>
    </source>
</evidence>
<evidence type="ECO:0000256" key="6">
    <source>
        <dbReference type="ARBA" id="ARBA00022723"/>
    </source>
</evidence>
<evidence type="ECO:0000256" key="9">
    <source>
        <dbReference type="HAMAP-Rule" id="MF_00060"/>
    </source>
</evidence>
<dbReference type="NCBIfam" id="NF001489">
    <property type="entry name" value="PRK00346.1-3"/>
    <property type="match status" value="1"/>
</dbReference>
<accession>A0A7C9TGV4</accession>
<feature type="binding site" evidence="9">
    <location>
        <position position="95"/>
    </location>
    <ligand>
        <name>a divalent metal cation</name>
        <dbReference type="ChEBI" id="CHEBI:60240"/>
    </ligand>
</feature>
<evidence type="ECO:0000313" key="11">
    <source>
        <dbReference type="EMBL" id="NDY90041.1"/>
    </source>
</evidence>
<dbReference type="Proteomes" id="UP000484255">
    <property type="component" value="Unassembled WGS sequence"/>
</dbReference>
<dbReference type="InterPro" id="IPR002828">
    <property type="entry name" value="SurE-like_Pase/nucleotidase"/>
</dbReference>
<comment type="subcellular location">
    <subcellularLocation>
        <location evidence="3 9">Cytoplasm</location>
    </subcellularLocation>
</comment>
<feature type="binding site" evidence="9">
    <location>
        <position position="39"/>
    </location>
    <ligand>
        <name>a divalent metal cation</name>
        <dbReference type="ChEBI" id="CHEBI:60240"/>
    </ligand>
</feature>
<dbReference type="PANTHER" id="PTHR30457">
    <property type="entry name" value="5'-NUCLEOTIDASE SURE"/>
    <property type="match status" value="1"/>
</dbReference>
<dbReference type="AlphaFoldDB" id="A0A7C9TGV4"/>
<dbReference type="EMBL" id="JAAGOH010000002">
    <property type="protein sequence ID" value="NDY90041.1"/>
    <property type="molecule type" value="Genomic_DNA"/>
</dbReference>
<dbReference type="HAMAP" id="MF_00060">
    <property type="entry name" value="SurE"/>
    <property type="match status" value="1"/>
</dbReference>
<keyword evidence="8 9" id="KW-0378">Hydrolase</keyword>
<comment type="caution">
    <text evidence="11">The sequence shown here is derived from an EMBL/GenBank/DDBJ whole genome shotgun (WGS) entry which is preliminary data.</text>
</comment>
<evidence type="ECO:0000256" key="3">
    <source>
        <dbReference type="ARBA" id="ARBA00004496"/>
    </source>
</evidence>
<evidence type="ECO:0000256" key="7">
    <source>
        <dbReference type="ARBA" id="ARBA00022741"/>
    </source>
</evidence>
<dbReference type="RefSeq" id="WP_163455900.1">
    <property type="nucleotide sequence ID" value="NZ_JAAGOH010000002.1"/>
</dbReference>
<feature type="binding site" evidence="9">
    <location>
        <position position="9"/>
    </location>
    <ligand>
        <name>a divalent metal cation</name>
        <dbReference type="ChEBI" id="CHEBI:60240"/>
    </ligand>
</feature>
<protein>
    <recommendedName>
        <fullName evidence="9">5'-nucleotidase SurE</fullName>
        <ecNumber evidence="9">3.1.3.5</ecNumber>
    </recommendedName>
    <alternativeName>
        <fullName evidence="9">Nucleoside 5'-monophosphate phosphohydrolase</fullName>
    </alternativeName>
</protein>
<proteinExistence type="inferred from homology"/>
<dbReference type="EC" id="3.1.3.5" evidence="9"/>
<dbReference type="NCBIfam" id="TIGR00087">
    <property type="entry name" value="surE"/>
    <property type="match status" value="1"/>
</dbReference>
<keyword evidence="7 9" id="KW-0547">Nucleotide-binding</keyword>
<evidence type="ECO:0000256" key="1">
    <source>
        <dbReference type="ARBA" id="ARBA00000815"/>
    </source>
</evidence>
<reference evidence="11 12" key="1">
    <citation type="submission" date="2020-02" db="EMBL/GenBank/DDBJ databases">
        <title>Ideonella bacterium strain TBM-1.</title>
        <authorList>
            <person name="Chen W.-M."/>
        </authorList>
    </citation>
    <scope>NUCLEOTIDE SEQUENCE [LARGE SCALE GENOMIC DNA]</scope>
    <source>
        <strain evidence="11 12">TBM-1</strain>
    </source>
</reference>
<dbReference type="Gene3D" id="3.40.1210.10">
    <property type="entry name" value="Survival protein SurE-like phosphatase/nucleotidase"/>
    <property type="match status" value="1"/>
</dbReference>
<dbReference type="GO" id="GO:0004309">
    <property type="term" value="F:exopolyphosphatase activity"/>
    <property type="evidence" value="ECO:0007669"/>
    <property type="project" value="TreeGrafter"/>
</dbReference>
<evidence type="ECO:0000256" key="5">
    <source>
        <dbReference type="ARBA" id="ARBA00022490"/>
    </source>
</evidence>
<sequence>MRILIANDDGYLAPGLAALARVMRNLGEVEVVAPEQNASGTSNSLSLHRPLSVLEAAGGEQTGFRYVNGTPTDSVHVALTGLLAQRPDLVVSGINQGANMGDDTLYSGTVAAAMEGHQFGIPAIAFSQVDKGWTHLEAAAEVALAVVRSLLPALQMRAPGDRPWLLNVNIPNRPDAASLPWQVTRLGRRHPSAPVIRQESPRGDPLYWIGAAGEALDAGEGTDFNAIAQGRISITPLQVDLTDHAGLPGWRRRLMGAV</sequence>
<dbReference type="InterPro" id="IPR030048">
    <property type="entry name" value="SurE"/>
</dbReference>
<dbReference type="GO" id="GO:0005737">
    <property type="term" value="C:cytoplasm"/>
    <property type="evidence" value="ECO:0007669"/>
    <property type="project" value="UniProtKB-SubCell"/>
</dbReference>
<dbReference type="GO" id="GO:0046872">
    <property type="term" value="F:metal ion binding"/>
    <property type="evidence" value="ECO:0007669"/>
    <property type="project" value="UniProtKB-UniRule"/>
</dbReference>
<comment type="catalytic activity">
    <reaction evidence="1 9">
        <text>a ribonucleoside 5'-phosphate + H2O = a ribonucleoside + phosphate</text>
        <dbReference type="Rhea" id="RHEA:12484"/>
        <dbReference type="ChEBI" id="CHEBI:15377"/>
        <dbReference type="ChEBI" id="CHEBI:18254"/>
        <dbReference type="ChEBI" id="CHEBI:43474"/>
        <dbReference type="ChEBI" id="CHEBI:58043"/>
        <dbReference type="EC" id="3.1.3.5"/>
    </reaction>
</comment>
<evidence type="ECO:0000313" key="12">
    <source>
        <dbReference type="Proteomes" id="UP000484255"/>
    </source>
</evidence>
<dbReference type="SUPFAM" id="SSF64167">
    <property type="entry name" value="SurE-like"/>
    <property type="match status" value="1"/>
</dbReference>
<keyword evidence="5 9" id="KW-0963">Cytoplasm</keyword>
<feature type="binding site" evidence="9">
    <location>
        <position position="8"/>
    </location>
    <ligand>
        <name>a divalent metal cation</name>
        <dbReference type="ChEBI" id="CHEBI:60240"/>
    </ligand>
</feature>
<dbReference type="FunFam" id="3.40.1210.10:FF:000001">
    <property type="entry name" value="5'/3'-nucleotidase SurE"/>
    <property type="match status" value="1"/>
</dbReference>
<organism evidence="11 12">
    <name type="scientific">Ideonella livida</name>
    <dbReference type="NCBI Taxonomy" id="2707176"/>
    <lineage>
        <taxon>Bacteria</taxon>
        <taxon>Pseudomonadati</taxon>
        <taxon>Pseudomonadota</taxon>
        <taxon>Betaproteobacteria</taxon>
        <taxon>Burkholderiales</taxon>
        <taxon>Sphaerotilaceae</taxon>
        <taxon>Ideonella</taxon>
    </lineage>
</organism>
<evidence type="ECO:0000256" key="2">
    <source>
        <dbReference type="ARBA" id="ARBA00001946"/>
    </source>
</evidence>
<keyword evidence="6 9" id="KW-0479">Metal-binding</keyword>
<comment type="function">
    <text evidence="9">Nucleotidase that shows phosphatase activity on nucleoside 5'-monophosphates.</text>
</comment>
<evidence type="ECO:0000256" key="4">
    <source>
        <dbReference type="ARBA" id="ARBA00011062"/>
    </source>
</evidence>
<dbReference type="GO" id="GO:0000166">
    <property type="term" value="F:nucleotide binding"/>
    <property type="evidence" value="ECO:0007669"/>
    <property type="project" value="UniProtKB-KW"/>
</dbReference>
<comment type="cofactor">
    <cofactor evidence="9">
        <name>a divalent metal cation</name>
        <dbReference type="ChEBI" id="CHEBI:60240"/>
    </cofactor>
    <text evidence="9">Binds 1 divalent metal cation per subunit.</text>
</comment>
<comment type="similarity">
    <text evidence="4 9">Belongs to the SurE nucleotidase family.</text>
</comment>
<gene>
    <name evidence="9 11" type="primary">surE</name>
    <name evidence="11" type="ORF">G3A44_02400</name>
</gene>
<dbReference type="GO" id="GO:0008254">
    <property type="term" value="F:3'-nucleotidase activity"/>
    <property type="evidence" value="ECO:0007669"/>
    <property type="project" value="TreeGrafter"/>
</dbReference>
<dbReference type="PANTHER" id="PTHR30457:SF12">
    <property type="entry name" value="5'_3'-NUCLEOTIDASE SURE"/>
    <property type="match status" value="1"/>
</dbReference>
<comment type="cofactor">
    <cofactor evidence="2">
        <name>Mg(2+)</name>
        <dbReference type="ChEBI" id="CHEBI:18420"/>
    </cofactor>
</comment>
<dbReference type="GO" id="GO:0008253">
    <property type="term" value="F:5'-nucleotidase activity"/>
    <property type="evidence" value="ECO:0007669"/>
    <property type="project" value="UniProtKB-UniRule"/>
</dbReference>
<dbReference type="InterPro" id="IPR036523">
    <property type="entry name" value="SurE-like_sf"/>
</dbReference>
<dbReference type="Pfam" id="PF01975">
    <property type="entry name" value="SurE"/>
    <property type="match status" value="1"/>
</dbReference>
<keyword evidence="12" id="KW-1185">Reference proteome</keyword>
<name>A0A7C9TGV4_9BURK</name>
<evidence type="ECO:0000256" key="8">
    <source>
        <dbReference type="ARBA" id="ARBA00022801"/>
    </source>
</evidence>